<proteinExistence type="predicted"/>
<dbReference type="CDD" id="cd22117">
    <property type="entry name" value="F-box_FBXL4"/>
    <property type="match status" value="1"/>
</dbReference>
<protein>
    <recommendedName>
        <fullName evidence="3">F-box domain-containing protein</fullName>
    </recommendedName>
</protein>
<dbReference type="EMBL" id="NMUH01000529">
    <property type="protein sequence ID" value="MQL80824.1"/>
    <property type="molecule type" value="Genomic_DNA"/>
</dbReference>
<dbReference type="PROSITE" id="PS50181">
    <property type="entry name" value="FBOX"/>
    <property type="match status" value="1"/>
</dbReference>
<feature type="transmembrane region" description="Helical" evidence="2">
    <location>
        <begin position="24"/>
        <end position="41"/>
    </location>
</feature>
<organism evidence="4 5">
    <name type="scientific">Colocasia esculenta</name>
    <name type="common">Wild taro</name>
    <name type="synonym">Arum esculentum</name>
    <dbReference type="NCBI Taxonomy" id="4460"/>
    <lineage>
        <taxon>Eukaryota</taxon>
        <taxon>Viridiplantae</taxon>
        <taxon>Streptophyta</taxon>
        <taxon>Embryophyta</taxon>
        <taxon>Tracheophyta</taxon>
        <taxon>Spermatophyta</taxon>
        <taxon>Magnoliopsida</taxon>
        <taxon>Liliopsida</taxon>
        <taxon>Araceae</taxon>
        <taxon>Aroideae</taxon>
        <taxon>Colocasieae</taxon>
        <taxon>Colocasia</taxon>
    </lineage>
</organism>
<feature type="non-terminal residue" evidence="4">
    <location>
        <position position="603"/>
    </location>
</feature>
<reference evidence="4" key="1">
    <citation type="submission" date="2017-07" db="EMBL/GenBank/DDBJ databases">
        <title>Taro Niue Genome Assembly and Annotation.</title>
        <authorList>
            <person name="Atibalentja N."/>
            <person name="Keating K."/>
            <person name="Fields C.J."/>
        </authorList>
    </citation>
    <scope>NUCLEOTIDE SEQUENCE</scope>
    <source>
        <strain evidence="4">Niue_2</strain>
        <tissue evidence="4">Leaf</tissue>
    </source>
</reference>
<dbReference type="SUPFAM" id="SSF54427">
    <property type="entry name" value="NTF2-like"/>
    <property type="match status" value="1"/>
</dbReference>
<dbReference type="Gene3D" id="3.10.450.50">
    <property type="match status" value="1"/>
</dbReference>
<dbReference type="SUPFAM" id="SSF81383">
    <property type="entry name" value="F-box domain"/>
    <property type="match status" value="1"/>
</dbReference>
<dbReference type="Pfam" id="PF13474">
    <property type="entry name" value="SnoaL_3"/>
    <property type="match status" value="1"/>
</dbReference>
<evidence type="ECO:0000259" key="3">
    <source>
        <dbReference type="PROSITE" id="PS50181"/>
    </source>
</evidence>
<keyword evidence="2" id="KW-0812">Transmembrane</keyword>
<dbReference type="InterPro" id="IPR044260">
    <property type="entry name" value="SKIP8-like"/>
</dbReference>
<dbReference type="OrthoDB" id="1901658at2759"/>
<feature type="domain" description="F-box" evidence="3">
    <location>
        <begin position="184"/>
        <end position="230"/>
    </location>
</feature>
<evidence type="ECO:0000256" key="1">
    <source>
        <dbReference type="SAM" id="MobiDB-lite"/>
    </source>
</evidence>
<feature type="region of interest" description="Disordered" evidence="1">
    <location>
        <begin position="559"/>
        <end position="589"/>
    </location>
</feature>
<evidence type="ECO:0000256" key="2">
    <source>
        <dbReference type="SAM" id="Phobius"/>
    </source>
</evidence>
<feature type="transmembrane region" description="Helical" evidence="2">
    <location>
        <begin position="105"/>
        <end position="127"/>
    </location>
</feature>
<comment type="caution">
    <text evidence="4">The sequence shown here is derived from an EMBL/GenBank/DDBJ whole genome shotgun (WGS) entry which is preliminary data.</text>
</comment>
<dbReference type="InterPro" id="IPR032710">
    <property type="entry name" value="NTF2-like_dom_sf"/>
</dbReference>
<dbReference type="Proteomes" id="UP000652761">
    <property type="component" value="Unassembled WGS sequence"/>
</dbReference>
<dbReference type="Pfam" id="PF12937">
    <property type="entry name" value="F-box-like"/>
    <property type="match status" value="1"/>
</dbReference>
<dbReference type="InterPro" id="IPR001810">
    <property type="entry name" value="F-box_dom"/>
</dbReference>
<dbReference type="InterPro" id="IPR036047">
    <property type="entry name" value="F-box-like_dom_sf"/>
</dbReference>
<sequence length="603" mass="65243">PSPEACSDRGGRDEGRRPAGRSPVFLLLLRAVLVVAALLLPPSSPATRAKPLVVVPACAAEHTATPLTVASWPSSRSSPTSRSEFDAPVMDGARRSGDAFPLQSFYIAAVVTVLCCLVALWSSLLRFRVVPKKNAMAVESGRPAKKQCVCSCACGGGDGGEGSSGTAAGHASGDVAAGEQQAGSSMMEQLVPEITMHVLSYLDHVSLCSLSKTSSAMRNAANDDNTWRALYFKDFTVEQDNLAPVNGWKAYYAATKSVVDLNAKFFDAIRNRSLQEMSLIWLVTDYVKCVHGSGELFSGYTSVMDSWELAFDWIQGGQGGEFEIQDLRARVVGEVAWITMTLGSFHVTNIFELCVRKWYMVHHHSSKRSQSVVCMGKCGKSGWGLPRSSALLLGLRGGHGLRSARQHPHPLDERLRVVLLRQDARQLFGAHHELNSPHALHWRSQDLQAPAELGPRFHLGGRRPPRLTVVSHLNRLRCRRSTLLVQGEQVVQPAALELLTAGQGRRDVAHPEHTVPRVAREDVPGLDGGVELRHPAGVRHDADADAGARAMARREHCGGSVRGAAGSARSPAQGAAHHVASRDVAVPHRRRHRLAARDAAMEC</sequence>
<keyword evidence="2" id="KW-0472">Membrane</keyword>
<dbReference type="InterPro" id="IPR037401">
    <property type="entry name" value="SnoaL-like"/>
</dbReference>
<feature type="compositionally biased region" description="Low complexity" evidence="1">
    <location>
        <begin position="559"/>
        <end position="576"/>
    </location>
</feature>
<feature type="non-terminal residue" evidence="4">
    <location>
        <position position="1"/>
    </location>
</feature>
<accession>A0A843UFR5</accession>
<evidence type="ECO:0000313" key="5">
    <source>
        <dbReference type="Proteomes" id="UP000652761"/>
    </source>
</evidence>
<keyword evidence="5" id="KW-1185">Reference proteome</keyword>
<dbReference type="PANTHER" id="PTHR47124">
    <property type="entry name" value="F-BOX PROTEIN SKIP8"/>
    <property type="match status" value="1"/>
</dbReference>
<dbReference type="SMART" id="SM00256">
    <property type="entry name" value="FBOX"/>
    <property type="match status" value="1"/>
</dbReference>
<dbReference type="Gene3D" id="1.20.1280.50">
    <property type="match status" value="1"/>
</dbReference>
<name>A0A843UFR5_COLES</name>
<gene>
    <name evidence="4" type="ORF">Taro_013282</name>
</gene>
<keyword evidence="2" id="KW-1133">Transmembrane helix</keyword>
<dbReference type="PANTHER" id="PTHR47124:SF1">
    <property type="entry name" value="F-BOX PROTEIN SKIP8"/>
    <property type="match status" value="1"/>
</dbReference>
<dbReference type="AlphaFoldDB" id="A0A843UFR5"/>
<evidence type="ECO:0000313" key="4">
    <source>
        <dbReference type="EMBL" id="MQL80824.1"/>
    </source>
</evidence>